<accession>A0AAP0G5C7</accession>
<feature type="domain" description="ABC transmembrane type-1" evidence="14">
    <location>
        <begin position="941"/>
        <end position="1185"/>
    </location>
</feature>
<evidence type="ECO:0000259" key="14">
    <source>
        <dbReference type="PROSITE" id="PS50929"/>
    </source>
</evidence>
<gene>
    <name evidence="15" type="primary">ABCC3</name>
    <name evidence="15" type="ORF">KSP39_PZI011937</name>
</gene>
<dbReference type="Pfam" id="PF00005">
    <property type="entry name" value="ABC_tran"/>
    <property type="match status" value="2"/>
</dbReference>
<evidence type="ECO:0000256" key="5">
    <source>
        <dbReference type="ARBA" id="ARBA00022737"/>
    </source>
</evidence>
<dbReference type="GO" id="GO:0005524">
    <property type="term" value="F:ATP binding"/>
    <property type="evidence" value="ECO:0007669"/>
    <property type="project" value="UniProtKB-KW"/>
</dbReference>
<keyword evidence="8" id="KW-1278">Translocase</keyword>
<dbReference type="FunFam" id="1.20.1560.10:FF:000002">
    <property type="entry name" value="ABC transporter C family member 5"/>
    <property type="match status" value="1"/>
</dbReference>
<dbReference type="SUPFAM" id="SSF90123">
    <property type="entry name" value="ABC transporter transmembrane region"/>
    <property type="match status" value="2"/>
</dbReference>
<dbReference type="SUPFAM" id="SSF52540">
    <property type="entry name" value="P-loop containing nucleoside triphosphate hydrolases"/>
    <property type="match status" value="2"/>
</dbReference>
<dbReference type="CDD" id="cd18579">
    <property type="entry name" value="ABC_6TM_ABCC_D1"/>
    <property type="match status" value="1"/>
</dbReference>
<dbReference type="InterPro" id="IPR050173">
    <property type="entry name" value="ABC_transporter_C-like"/>
</dbReference>
<dbReference type="InterPro" id="IPR044746">
    <property type="entry name" value="ABCC_6TM_D1"/>
</dbReference>
<evidence type="ECO:0000256" key="2">
    <source>
        <dbReference type="ARBA" id="ARBA00009726"/>
    </source>
</evidence>
<keyword evidence="5" id="KW-0677">Repeat</keyword>
<dbReference type="Gene3D" id="1.20.1560.10">
    <property type="entry name" value="ABC transporter type 1, transmembrane domain"/>
    <property type="match status" value="2"/>
</dbReference>
<evidence type="ECO:0000256" key="9">
    <source>
        <dbReference type="ARBA" id="ARBA00022989"/>
    </source>
</evidence>
<dbReference type="CDD" id="cd18580">
    <property type="entry name" value="ABC_6TM_ABCC_D2"/>
    <property type="match status" value="1"/>
</dbReference>
<keyword evidence="10 12" id="KW-0472">Membrane</keyword>
<feature type="transmembrane region" description="Helical" evidence="12">
    <location>
        <begin position="1075"/>
        <end position="1093"/>
    </location>
</feature>
<feature type="domain" description="ABC transmembrane type-1" evidence="14">
    <location>
        <begin position="322"/>
        <end position="602"/>
    </location>
</feature>
<reference evidence="15 16" key="1">
    <citation type="journal article" date="2022" name="Nat. Plants">
        <title>Genomes of leafy and leafless Platanthera orchids illuminate the evolution of mycoheterotrophy.</title>
        <authorList>
            <person name="Li M.H."/>
            <person name="Liu K.W."/>
            <person name="Li Z."/>
            <person name="Lu H.C."/>
            <person name="Ye Q.L."/>
            <person name="Zhang D."/>
            <person name="Wang J.Y."/>
            <person name="Li Y.F."/>
            <person name="Zhong Z.M."/>
            <person name="Liu X."/>
            <person name="Yu X."/>
            <person name="Liu D.K."/>
            <person name="Tu X.D."/>
            <person name="Liu B."/>
            <person name="Hao Y."/>
            <person name="Liao X.Y."/>
            <person name="Jiang Y.T."/>
            <person name="Sun W.H."/>
            <person name="Chen J."/>
            <person name="Chen Y.Q."/>
            <person name="Ai Y."/>
            <person name="Zhai J.W."/>
            <person name="Wu S.S."/>
            <person name="Zhou Z."/>
            <person name="Hsiao Y.Y."/>
            <person name="Wu W.L."/>
            <person name="Chen Y.Y."/>
            <person name="Lin Y.F."/>
            <person name="Hsu J.L."/>
            <person name="Li C.Y."/>
            <person name="Wang Z.W."/>
            <person name="Zhao X."/>
            <person name="Zhong W.Y."/>
            <person name="Ma X.K."/>
            <person name="Ma L."/>
            <person name="Huang J."/>
            <person name="Chen G.Z."/>
            <person name="Huang M.Z."/>
            <person name="Huang L."/>
            <person name="Peng D.H."/>
            <person name="Luo Y.B."/>
            <person name="Zou S.Q."/>
            <person name="Chen S.P."/>
            <person name="Lan S."/>
            <person name="Tsai W.C."/>
            <person name="Van de Peer Y."/>
            <person name="Liu Z.J."/>
        </authorList>
    </citation>
    <scope>NUCLEOTIDE SEQUENCE [LARGE SCALE GENOMIC DNA]</scope>
    <source>
        <strain evidence="15">Lor287</strain>
    </source>
</reference>
<dbReference type="Gene3D" id="3.40.50.300">
    <property type="entry name" value="P-loop containing nucleotide triphosphate hydrolases"/>
    <property type="match status" value="2"/>
</dbReference>
<dbReference type="PANTHER" id="PTHR24223:SF181">
    <property type="entry name" value="ABC TRANSPORTER C FAMILY MEMBER 3"/>
    <property type="match status" value="1"/>
</dbReference>
<feature type="domain" description="ABC transporter" evidence="13">
    <location>
        <begin position="1254"/>
        <end position="1486"/>
    </location>
</feature>
<keyword evidence="16" id="KW-1185">Reference proteome</keyword>
<feature type="transmembrane region" description="Helical" evidence="12">
    <location>
        <begin position="447"/>
        <end position="475"/>
    </location>
</feature>
<keyword evidence="3" id="KW-0813">Transport</keyword>
<dbReference type="FunFam" id="3.40.50.300:FF:000169">
    <property type="entry name" value="ABC transporter C family member 3"/>
    <property type="match status" value="1"/>
</dbReference>
<dbReference type="FunFam" id="3.40.50.300:FF:000508">
    <property type="entry name" value="ABC transporter C family member 5"/>
    <property type="match status" value="1"/>
</dbReference>
<feature type="transmembrane region" description="Helical" evidence="12">
    <location>
        <begin position="547"/>
        <end position="567"/>
    </location>
</feature>
<sequence length="1502" mass="168599">MVDLQVGGFDMGNTVFFIEPIVLHGFAASCHLLLLLSLSILWFYRRLVISRGNTNKRGLKHVGFLFDNLVVFTSMILGFLHISLFIFDHFWYIDGDAISYEHLVTQVDLGIRAVAWLAISAYLRFSFNPSLEKRFPALLRIWWGLYLLISFSSVLLDLLCYRKLGILRTHLCVLDFGSLFVALFLNYAGFFGRSVEDGSNLLHESLLSGADILDEQHTSVNDGDIRNVSLFTNASFLSTLTFSWMGDLLSVGHKKTLDLQDIPQLDHCDRVDGVFPIFKSKLESCAASRLDGKKSGNTNDTARISSFHLAKSLVLSSWGLVLVTAFYALLYTVCSYVGPYLIDFFVQYLNGNQTFENEGYILVLAFIVAKLIECLSQRHWFFRLQQAGVRVRAFLVSIIYQKGLTLSSHARQGRTTGEIINIMSVDADRISLFSWYMHDLWMVPIQVTLALLILYTNLGLASLAALVATFIVMLANVPLGKMQENYQQKMMESKDMRMKATSEILRNMRILKLQGWEMKFLSKIAELRKKETNWLRKYVYTSAMTTFVFWGAPTFVAVVTFGACVLLRIPLESGKVLSALATFRVLQEPIYNLPDTISMVVQTKVSLDRISSFLCLEDLPQNVVEKLPRGSSNVAIEVTEGTFSWDLSSESPTVRDLNFRVLHGMRVAVCGTVGSGKSSLLSCILGEVPKIDGRVKLCGMTAYVAQSPWIQSGKIQDNILFGEELDSEKYDIVLEACSLKKDLEILPFGDQTVIGERGINLSGGQKQRIQIARALYQDADIYLFDDPFSAVDAHTGSHLFKECLLGILASKTVIYVTHQIEFLPSADLILVMKEGKITQMGKYNDIITSGSDFMELVGAHKDALSVLDDMELANDNSTHINKDSLHEANEEAKNAENSKFEEIEIQKGQLVQEEEREKGKVGFWVYWKYITTAYKGVLVPLILIAQIFFQVLQIGSNYWMAWAAPVSKDMESPVNVFTLLYVYVALAIGSSLCVLVRAFLLVMAGYKTATILFNKMHFSIFRAPMSFFDSTPSGRILNRASTDQSDVDTNIPYQTGALAFSIIQLVGIIAVMSQVAWQVFIIFIPVIGLSIWYQQYYIDTARELARLVGVCKAPIIQHFAESLSGSTTIRSFSQESRFICINSNRMDEYSRPKFHSAGAMEWLCFRLDLLSSIMFSFSLVFLICLPKGVIDPVTYGLNLNMLQAWVIWNLCNLENKIISVERILQYTSIPSEPPLVIEANRPDHNWPSNGEVELRDLQVRYAPHMPFVLRGLTCTFPGGLKTGIVGRTGSGKSTLIQTLFRIIDPTVGHIHIDGIDISTIGLHDLRSKLSIIPQDPTMFEGTVRSNLDPLEEYTDEQIWEALDCCQLGEEVRKKAKKLDSIVTENGENWSVGQRQLVCLGRVILKRSKVLVLDEATASVDTATDSLIQKTLRQQFSDSTVITIAHRITSVLDSDMVLLLENGLIVEHSTPAKLLENKSSLFSKLVAEYSMRSSSSYDKLDSM</sequence>
<feature type="transmembrane region" description="Helical" evidence="12">
    <location>
        <begin position="107"/>
        <end position="125"/>
    </location>
</feature>
<evidence type="ECO:0000256" key="10">
    <source>
        <dbReference type="ARBA" id="ARBA00023136"/>
    </source>
</evidence>
<evidence type="ECO:0000256" key="11">
    <source>
        <dbReference type="ARBA" id="ARBA00057614"/>
    </source>
</evidence>
<feature type="domain" description="ABC transporter" evidence="13">
    <location>
        <begin position="636"/>
        <end position="859"/>
    </location>
</feature>
<evidence type="ECO:0000256" key="3">
    <source>
        <dbReference type="ARBA" id="ARBA00022448"/>
    </source>
</evidence>
<feature type="transmembrane region" description="Helical" evidence="12">
    <location>
        <begin position="1051"/>
        <end position="1069"/>
    </location>
</feature>
<dbReference type="PROSITE" id="PS00211">
    <property type="entry name" value="ABC_TRANSPORTER_1"/>
    <property type="match status" value="1"/>
</dbReference>
<feature type="transmembrane region" description="Helical" evidence="12">
    <location>
        <begin position="313"/>
        <end position="339"/>
    </location>
</feature>
<evidence type="ECO:0000313" key="15">
    <source>
        <dbReference type="EMBL" id="KAK8937526.1"/>
    </source>
</evidence>
<feature type="transmembrane region" description="Helical" evidence="12">
    <location>
        <begin position="137"/>
        <end position="159"/>
    </location>
</feature>
<comment type="subcellular location">
    <subcellularLocation>
        <location evidence="1">Membrane</location>
        <topology evidence="1">Multi-pass membrane protein</topology>
    </subcellularLocation>
</comment>
<feature type="transmembrane region" description="Helical" evidence="12">
    <location>
        <begin position="165"/>
        <end position="185"/>
    </location>
</feature>
<dbReference type="InterPro" id="IPR011527">
    <property type="entry name" value="ABC1_TM_dom"/>
</dbReference>
<dbReference type="Proteomes" id="UP001418222">
    <property type="component" value="Unassembled WGS sequence"/>
</dbReference>
<dbReference type="InterPro" id="IPR027417">
    <property type="entry name" value="P-loop_NTPase"/>
</dbReference>
<organism evidence="15 16">
    <name type="scientific">Platanthera zijinensis</name>
    <dbReference type="NCBI Taxonomy" id="2320716"/>
    <lineage>
        <taxon>Eukaryota</taxon>
        <taxon>Viridiplantae</taxon>
        <taxon>Streptophyta</taxon>
        <taxon>Embryophyta</taxon>
        <taxon>Tracheophyta</taxon>
        <taxon>Spermatophyta</taxon>
        <taxon>Magnoliopsida</taxon>
        <taxon>Liliopsida</taxon>
        <taxon>Asparagales</taxon>
        <taxon>Orchidaceae</taxon>
        <taxon>Orchidoideae</taxon>
        <taxon>Orchideae</taxon>
        <taxon>Orchidinae</taxon>
        <taxon>Platanthera</taxon>
    </lineage>
</organism>
<evidence type="ECO:0000256" key="7">
    <source>
        <dbReference type="ARBA" id="ARBA00022840"/>
    </source>
</evidence>
<proteinExistence type="inferred from homology"/>
<comment type="similarity">
    <text evidence="2">Belongs to the ABC transporter superfamily. ABCC family. Conjugate transporter (TC 3.A.1.208) subfamily.</text>
</comment>
<evidence type="ECO:0000313" key="16">
    <source>
        <dbReference type="Proteomes" id="UP001418222"/>
    </source>
</evidence>
<dbReference type="InterPro" id="IPR036640">
    <property type="entry name" value="ABC1_TM_sf"/>
</dbReference>
<dbReference type="GO" id="GO:0140359">
    <property type="term" value="F:ABC-type transporter activity"/>
    <property type="evidence" value="ECO:0007669"/>
    <property type="project" value="InterPro"/>
</dbReference>
<keyword evidence="4 12" id="KW-0812">Transmembrane</keyword>
<comment type="function">
    <text evidence="11">ABC transporter that may affect phytic acid transport and compartmentalization. May function directly or indirectly in removing phytic acid from the cytosol or in vesicle trafficking. Required for phytic acid accumulation in developing seeds. Phytic acid is the primary storage form of phosphorus in cereal grains and other plant seeds.</text>
</comment>
<evidence type="ECO:0000256" key="1">
    <source>
        <dbReference type="ARBA" id="ARBA00004141"/>
    </source>
</evidence>
<dbReference type="Pfam" id="PF00664">
    <property type="entry name" value="ABC_membrane"/>
    <property type="match status" value="2"/>
</dbReference>
<feature type="transmembrane region" description="Helical" evidence="12">
    <location>
        <begin position="359"/>
        <end position="376"/>
    </location>
</feature>
<evidence type="ECO:0000256" key="4">
    <source>
        <dbReference type="ARBA" id="ARBA00022692"/>
    </source>
</evidence>
<feature type="transmembrane region" description="Helical" evidence="12">
    <location>
        <begin position="937"/>
        <end position="960"/>
    </location>
</feature>
<protein>
    <submittedName>
        <fullName evidence="15">ABC transporter C family member 3</fullName>
    </submittedName>
</protein>
<name>A0AAP0G5C7_9ASPA</name>
<comment type="caution">
    <text evidence="15">The sequence shown here is derived from an EMBL/GenBank/DDBJ whole genome shotgun (WGS) entry which is preliminary data.</text>
</comment>
<dbReference type="PROSITE" id="PS50893">
    <property type="entry name" value="ABC_TRANSPORTER_2"/>
    <property type="match status" value="2"/>
</dbReference>
<evidence type="ECO:0000256" key="12">
    <source>
        <dbReference type="SAM" id="Phobius"/>
    </source>
</evidence>
<evidence type="ECO:0000256" key="8">
    <source>
        <dbReference type="ARBA" id="ARBA00022967"/>
    </source>
</evidence>
<evidence type="ECO:0000256" key="6">
    <source>
        <dbReference type="ARBA" id="ARBA00022741"/>
    </source>
</evidence>
<feature type="transmembrane region" description="Helical" evidence="12">
    <location>
        <begin position="980"/>
        <end position="1006"/>
    </location>
</feature>
<dbReference type="InterPro" id="IPR003593">
    <property type="entry name" value="AAA+_ATPase"/>
</dbReference>
<feature type="transmembrane region" description="Helical" evidence="12">
    <location>
        <begin position="65"/>
        <end position="87"/>
    </location>
</feature>
<dbReference type="FunFam" id="1.20.1560.10:FF:000003">
    <property type="entry name" value="ABC transporter C family member 10"/>
    <property type="match status" value="1"/>
</dbReference>
<dbReference type="CDD" id="cd03250">
    <property type="entry name" value="ABCC_MRP_domain1"/>
    <property type="match status" value="1"/>
</dbReference>
<evidence type="ECO:0000259" key="13">
    <source>
        <dbReference type="PROSITE" id="PS50893"/>
    </source>
</evidence>
<dbReference type="CDD" id="cd03244">
    <property type="entry name" value="ABCC_MRP_domain2"/>
    <property type="match status" value="1"/>
</dbReference>
<dbReference type="PROSITE" id="PS50929">
    <property type="entry name" value="ABC_TM1F"/>
    <property type="match status" value="2"/>
</dbReference>
<keyword evidence="6" id="KW-0547">Nucleotide-binding</keyword>
<dbReference type="InterPro" id="IPR044726">
    <property type="entry name" value="ABCC_6TM_D2"/>
</dbReference>
<keyword evidence="9 12" id="KW-1133">Transmembrane helix</keyword>
<dbReference type="GO" id="GO:0016887">
    <property type="term" value="F:ATP hydrolysis activity"/>
    <property type="evidence" value="ECO:0007669"/>
    <property type="project" value="InterPro"/>
</dbReference>
<keyword evidence="7" id="KW-0067">ATP-binding</keyword>
<feature type="transmembrane region" description="Helical" evidence="12">
    <location>
        <begin position="21"/>
        <end position="44"/>
    </location>
</feature>
<dbReference type="InterPro" id="IPR003439">
    <property type="entry name" value="ABC_transporter-like_ATP-bd"/>
</dbReference>
<dbReference type="EMBL" id="JBBWWQ010000010">
    <property type="protein sequence ID" value="KAK8937526.1"/>
    <property type="molecule type" value="Genomic_DNA"/>
</dbReference>
<dbReference type="InterPro" id="IPR017871">
    <property type="entry name" value="ABC_transporter-like_CS"/>
</dbReference>
<dbReference type="PANTHER" id="PTHR24223">
    <property type="entry name" value="ATP-BINDING CASSETTE SUB-FAMILY C"/>
    <property type="match status" value="1"/>
</dbReference>
<dbReference type="SMART" id="SM00382">
    <property type="entry name" value="AAA"/>
    <property type="match status" value="2"/>
</dbReference>
<dbReference type="GO" id="GO:0016020">
    <property type="term" value="C:membrane"/>
    <property type="evidence" value="ECO:0007669"/>
    <property type="project" value="UniProtKB-SubCell"/>
</dbReference>